<feature type="domain" description="Major facilitator superfamily (MFS) profile" evidence="5">
    <location>
        <begin position="15"/>
        <end position="391"/>
    </location>
</feature>
<accession>A0A011TCE4</accession>
<keyword evidence="3 4" id="KW-0472">Membrane</keyword>
<feature type="transmembrane region" description="Helical" evidence="4">
    <location>
        <begin position="304"/>
        <end position="324"/>
    </location>
</feature>
<feature type="transmembrane region" description="Helical" evidence="4">
    <location>
        <begin position="143"/>
        <end position="168"/>
    </location>
</feature>
<feature type="transmembrane region" description="Helical" evidence="4">
    <location>
        <begin position="116"/>
        <end position="136"/>
    </location>
</feature>
<evidence type="ECO:0000313" key="8">
    <source>
        <dbReference type="Proteomes" id="UP000019849"/>
    </source>
</evidence>
<dbReference type="eggNOG" id="COG2814">
    <property type="taxonomic scope" value="Bacteria"/>
</dbReference>
<dbReference type="STRING" id="69279.BG36_21880"/>
<protein>
    <submittedName>
        <fullName evidence="6">MFS transporter</fullName>
    </submittedName>
    <submittedName>
        <fullName evidence="7">Putative MFS family arabinose efflux permease</fullName>
    </submittedName>
</protein>
<evidence type="ECO:0000256" key="4">
    <source>
        <dbReference type="SAM" id="Phobius"/>
    </source>
</evidence>
<reference evidence="7 9" key="2">
    <citation type="submission" date="2019-03" db="EMBL/GenBank/DDBJ databases">
        <title>Genomic Encyclopedia of Type Strains, Phase IV (KMG-IV): sequencing the most valuable type-strain genomes for metagenomic binning, comparative biology and taxonomic classification.</title>
        <authorList>
            <person name="Goeker M."/>
        </authorList>
    </citation>
    <scope>NUCLEOTIDE SEQUENCE [LARGE SCALE GENOMIC DNA]</scope>
    <source>
        <strain evidence="7 9">DSM 11603</strain>
    </source>
</reference>
<dbReference type="PANTHER" id="PTHR23537">
    <property type="match status" value="1"/>
</dbReference>
<dbReference type="InterPro" id="IPR010645">
    <property type="entry name" value="MFS_4"/>
</dbReference>
<keyword evidence="2 4" id="KW-1133">Transmembrane helix</keyword>
<dbReference type="PANTHER" id="PTHR23537:SF1">
    <property type="entry name" value="SUGAR TRANSPORTER"/>
    <property type="match status" value="1"/>
</dbReference>
<feature type="transmembrane region" description="Helical" evidence="4">
    <location>
        <begin position="12"/>
        <end position="35"/>
    </location>
</feature>
<evidence type="ECO:0000313" key="7">
    <source>
        <dbReference type="EMBL" id="TDR36138.1"/>
    </source>
</evidence>
<dbReference type="AlphaFoldDB" id="A0A011TCE4"/>
<dbReference type="RefSeq" id="WP_245264659.1">
    <property type="nucleotide sequence ID" value="NZ_KK073881.1"/>
</dbReference>
<reference evidence="6 8" key="1">
    <citation type="submission" date="2014-02" db="EMBL/GenBank/DDBJ databases">
        <title>Aquamicrobium defluvii Genome sequencing.</title>
        <authorList>
            <person name="Wang X."/>
        </authorList>
    </citation>
    <scope>NUCLEOTIDE SEQUENCE [LARGE SCALE GENOMIC DNA]</scope>
    <source>
        <strain evidence="6 8">W13Z1</strain>
    </source>
</reference>
<gene>
    <name evidence="6" type="ORF">BG36_21880</name>
    <name evidence="7" type="ORF">DES43_10634</name>
</gene>
<name>A0A011TCE4_9HYPH</name>
<comment type="caution">
    <text evidence="6">The sequence shown here is derived from an EMBL/GenBank/DDBJ whole genome shotgun (WGS) entry which is preliminary data.</text>
</comment>
<evidence type="ECO:0000256" key="2">
    <source>
        <dbReference type="ARBA" id="ARBA00022989"/>
    </source>
</evidence>
<dbReference type="EMBL" id="JENY01000007">
    <property type="protein sequence ID" value="EXL09304.1"/>
    <property type="molecule type" value="Genomic_DNA"/>
</dbReference>
<dbReference type="Pfam" id="PF06779">
    <property type="entry name" value="MFS_4"/>
    <property type="match status" value="1"/>
</dbReference>
<dbReference type="GO" id="GO:0005886">
    <property type="term" value="C:plasma membrane"/>
    <property type="evidence" value="ECO:0007669"/>
    <property type="project" value="TreeGrafter"/>
</dbReference>
<feature type="transmembrane region" description="Helical" evidence="4">
    <location>
        <begin position="55"/>
        <end position="76"/>
    </location>
</feature>
<dbReference type="InterPro" id="IPR020846">
    <property type="entry name" value="MFS_dom"/>
</dbReference>
<dbReference type="GO" id="GO:0022857">
    <property type="term" value="F:transmembrane transporter activity"/>
    <property type="evidence" value="ECO:0007669"/>
    <property type="project" value="InterPro"/>
</dbReference>
<sequence>MNVVPDPPLRLAPLRFAFSGMAALAVAMGIGRFVYTPILPGMMEGLGMSASDAGLIASANYLGYLVGALVGAGGWAHGRERQVGLASLAASAALAAAMGLFTGLIPFLVIRFLAGVASAMTMVFMTSIVFSHLALARRNDLQALHFGGTGLGIAVSSLLMMVLATVHAHWTAGWYWSGVLSLAGLCLVAVLADEGPVNGANSGREPRLPRDPGLYKIIFSYGLFGFGYVITATFLVAIVRQNGETRVFEALVWLVTGAAAVPSLFLWQKLADRSNIYTAYALSCLVEAVGVAASVMISGRPGPIIGGVLLGATFMVQTALGIQAGRQFAPLATRRVFAIMTASFGLGQIIGPLVAGILVEWSGNYVSASLLAAGVLVLAAATAWWAAPKSP</sequence>
<dbReference type="Proteomes" id="UP000294958">
    <property type="component" value="Unassembled WGS sequence"/>
</dbReference>
<proteinExistence type="predicted"/>
<evidence type="ECO:0000313" key="9">
    <source>
        <dbReference type="Proteomes" id="UP000294958"/>
    </source>
</evidence>
<organism evidence="6 8">
    <name type="scientific">Aquamicrobium defluvii</name>
    <dbReference type="NCBI Taxonomy" id="69279"/>
    <lineage>
        <taxon>Bacteria</taxon>
        <taxon>Pseudomonadati</taxon>
        <taxon>Pseudomonadota</taxon>
        <taxon>Alphaproteobacteria</taxon>
        <taxon>Hyphomicrobiales</taxon>
        <taxon>Phyllobacteriaceae</taxon>
        <taxon>Aquamicrobium</taxon>
    </lineage>
</organism>
<dbReference type="Proteomes" id="UP000019849">
    <property type="component" value="Unassembled WGS sequence"/>
</dbReference>
<evidence type="ECO:0000313" key="6">
    <source>
        <dbReference type="EMBL" id="EXL09304.1"/>
    </source>
</evidence>
<dbReference type="Gene3D" id="1.20.1250.20">
    <property type="entry name" value="MFS general substrate transporter like domains"/>
    <property type="match status" value="2"/>
</dbReference>
<dbReference type="HOGENOM" id="CLU_001265_7_2_5"/>
<feature type="transmembrane region" description="Helical" evidence="4">
    <location>
        <begin position="88"/>
        <end position="110"/>
    </location>
</feature>
<feature type="transmembrane region" description="Helical" evidence="4">
    <location>
        <begin position="365"/>
        <end position="387"/>
    </location>
</feature>
<dbReference type="PATRIC" id="fig|69279.3.peg.1292"/>
<keyword evidence="9" id="KW-1185">Reference proteome</keyword>
<dbReference type="SUPFAM" id="SSF103473">
    <property type="entry name" value="MFS general substrate transporter"/>
    <property type="match status" value="1"/>
</dbReference>
<evidence type="ECO:0000256" key="3">
    <source>
        <dbReference type="ARBA" id="ARBA00023136"/>
    </source>
</evidence>
<feature type="transmembrane region" description="Helical" evidence="4">
    <location>
        <begin position="213"/>
        <end position="238"/>
    </location>
</feature>
<keyword evidence="1 4" id="KW-0812">Transmembrane</keyword>
<dbReference type="EMBL" id="SNZF01000006">
    <property type="protein sequence ID" value="TDR36138.1"/>
    <property type="molecule type" value="Genomic_DNA"/>
</dbReference>
<dbReference type="CDD" id="cd06180">
    <property type="entry name" value="MFS_YjiJ"/>
    <property type="match status" value="1"/>
</dbReference>
<feature type="transmembrane region" description="Helical" evidence="4">
    <location>
        <begin position="336"/>
        <end position="359"/>
    </location>
</feature>
<feature type="transmembrane region" description="Helical" evidence="4">
    <location>
        <begin position="250"/>
        <end position="267"/>
    </location>
</feature>
<dbReference type="InterPro" id="IPR036259">
    <property type="entry name" value="MFS_trans_sf"/>
</dbReference>
<feature type="transmembrane region" description="Helical" evidence="4">
    <location>
        <begin position="279"/>
        <end position="298"/>
    </location>
</feature>
<dbReference type="PROSITE" id="PS50850">
    <property type="entry name" value="MFS"/>
    <property type="match status" value="1"/>
</dbReference>
<evidence type="ECO:0000259" key="5">
    <source>
        <dbReference type="PROSITE" id="PS50850"/>
    </source>
</evidence>
<evidence type="ECO:0000256" key="1">
    <source>
        <dbReference type="ARBA" id="ARBA00022692"/>
    </source>
</evidence>